<proteinExistence type="predicted"/>
<dbReference type="Proteomes" id="UP000299102">
    <property type="component" value="Unassembled WGS sequence"/>
</dbReference>
<evidence type="ECO:0000313" key="2">
    <source>
        <dbReference type="Proteomes" id="UP000299102"/>
    </source>
</evidence>
<dbReference type="EMBL" id="BGZK01002141">
    <property type="protein sequence ID" value="GBP91088.1"/>
    <property type="molecule type" value="Genomic_DNA"/>
</dbReference>
<accession>A0A4C1ZTS7</accession>
<keyword evidence="2" id="KW-1185">Reference proteome</keyword>
<organism evidence="1 2">
    <name type="scientific">Eumeta variegata</name>
    <name type="common">Bagworm moth</name>
    <name type="synonym">Eumeta japonica</name>
    <dbReference type="NCBI Taxonomy" id="151549"/>
    <lineage>
        <taxon>Eukaryota</taxon>
        <taxon>Metazoa</taxon>
        <taxon>Ecdysozoa</taxon>
        <taxon>Arthropoda</taxon>
        <taxon>Hexapoda</taxon>
        <taxon>Insecta</taxon>
        <taxon>Pterygota</taxon>
        <taxon>Neoptera</taxon>
        <taxon>Endopterygota</taxon>
        <taxon>Lepidoptera</taxon>
        <taxon>Glossata</taxon>
        <taxon>Ditrysia</taxon>
        <taxon>Tineoidea</taxon>
        <taxon>Psychidae</taxon>
        <taxon>Oiketicinae</taxon>
        <taxon>Eumeta</taxon>
    </lineage>
</organism>
<comment type="caution">
    <text evidence="1">The sequence shown here is derived from an EMBL/GenBank/DDBJ whole genome shotgun (WGS) entry which is preliminary data.</text>
</comment>
<dbReference type="OrthoDB" id="10060618at2759"/>
<evidence type="ECO:0000313" key="1">
    <source>
        <dbReference type="EMBL" id="GBP91088.1"/>
    </source>
</evidence>
<dbReference type="AlphaFoldDB" id="A0A4C1ZTS7"/>
<reference evidence="1 2" key="1">
    <citation type="journal article" date="2019" name="Commun. Biol.">
        <title>The bagworm genome reveals a unique fibroin gene that provides high tensile strength.</title>
        <authorList>
            <person name="Kono N."/>
            <person name="Nakamura H."/>
            <person name="Ohtoshi R."/>
            <person name="Tomita M."/>
            <person name="Numata K."/>
            <person name="Arakawa K."/>
        </authorList>
    </citation>
    <scope>NUCLEOTIDE SEQUENCE [LARGE SCALE GENOMIC DNA]</scope>
</reference>
<protein>
    <submittedName>
        <fullName evidence="1">Uncharacterized protein</fullName>
    </submittedName>
</protein>
<name>A0A4C1ZTS7_EUMVA</name>
<gene>
    <name evidence="1" type="ORF">EVAR_22423_1</name>
</gene>
<sequence length="95" mass="10993">MFRKGWDLGSEIKTEKLGRKGKLTEALVMNELQLVVGSQSFNFNEKMDSQRVTRQNRRSSLVMKEACIARQEKMQARNDTYKQEKGFLYGAEIAD</sequence>